<name>A0AAP3V055_9PROT</name>
<proteinExistence type="inferred from homology"/>
<sequence>MSKADRALDITADVCPMTFVRTKLCLEKMEPGETVIIRLCGGEPLENVPRAALDHGHEVLAVERVEDDIYEIVIRKKA</sequence>
<dbReference type="AlphaFoldDB" id="A0AAP3V055"/>
<dbReference type="InterPro" id="IPR001455">
    <property type="entry name" value="TusA-like"/>
</dbReference>
<comment type="similarity">
    <text evidence="1">Belongs to the sulfur carrier protein TusA family.</text>
</comment>
<dbReference type="Gene3D" id="3.30.110.40">
    <property type="entry name" value="TusA-like domain"/>
    <property type="match status" value="1"/>
</dbReference>
<dbReference type="PANTHER" id="PTHR33279">
    <property type="entry name" value="SULFUR CARRIER PROTEIN YEDF-RELATED"/>
    <property type="match status" value="1"/>
</dbReference>
<accession>A0AAP3V055</accession>
<protein>
    <submittedName>
        <fullName evidence="3">Sulfurtransferase TusA family protein</fullName>
    </submittedName>
</protein>
<organism evidence="3 4">
    <name type="scientific">Marinimicrococcus flavescens</name>
    <dbReference type="NCBI Taxonomy" id="3031815"/>
    <lineage>
        <taxon>Bacteria</taxon>
        <taxon>Pseudomonadati</taxon>
        <taxon>Pseudomonadota</taxon>
        <taxon>Alphaproteobacteria</taxon>
        <taxon>Geminicoccales</taxon>
        <taxon>Geminicoccaceae</taxon>
        <taxon>Marinimicrococcus</taxon>
    </lineage>
</organism>
<dbReference type="Pfam" id="PF01206">
    <property type="entry name" value="TusA"/>
    <property type="match status" value="1"/>
</dbReference>
<dbReference type="Proteomes" id="UP001301140">
    <property type="component" value="Unassembled WGS sequence"/>
</dbReference>
<evidence type="ECO:0000313" key="4">
    <source>
        <dbReference type="Proteomes" id="UP001301140"/>
    </source>
</evidence>
<dbReference type="SUPFAM" id="SSF64307">
    <property type="entry name" value="SirA-like"/>
    <property type="match status" value="1"/>
</dbReference>
<dbReference type="PANTHER" id="PTHR33279:SF19">
    <property type="entry name" value="SSL1707 PROTEIN"/>
    <property type="match status" value="1"/>
</dbReference>
<evidence type="ECO:0000259" key="2">
    <source>
        <dbReference type="PROSITE" id="PS01148"/>
    </source>
</evidence>
<reference evidence="3 4" key="1">
    <citation type="submission" date="2023-03" db="EMBL/GenBank/DDBJ databases">
        <title>YIM 152171 draft genome.</title>
        <authorList>
            <person name="Yang Z."/>
        </authorList>
    </citation>
    <scope>NUCLEOTIDE SEQUENCE [LARGE SCALE GENOMIC DNA]</scope>
    <source>
        <strain evidence="3 4">YIM 152171</strain>
    </source>
</reference>
<dbReference type="RefSeq" id="WP_327787780.1">
    <property type="nucleotide sequence ID" value="NZ_JARGEQ010000016.1"/>
</dbReference>
<feature type="domain" description="UPF0033" evidence="2">
    <location>
        <begin position="8"/>
        <end position="32"/>
    </location>
</feature>
<dbReference type="InterPro" id="IPR036868">
    <property type="entry name" value="TusA-like_sf"/>
</dbReference>
<dbReference type="EMBL" id="JARGEQ010000016">
    <property type="protein sequence ID" value="MDF1585365.1"/>
    <property type="molecule type" value="Genomic_DNA"/>
</dbReference>
<dbReference type="CDD" id="cd00291">
    <property type="entry name" value="SirA_YedF_YeeD"/>
    <property type="match status" value="1"/>
</dbReference>
<dbReference type="PROSITE" id="PS01148">
    <property type="entry name" value="UPF0033"/>
    <property type="match status" value="1"/>
</dbReference>
<evidence type="ECO:0000256" key="1">
    <source>
        <dbReference type="ARBA" id="ARBA00008984"/>
    </source>
</evidence>
<gene>
    <name evidence="3" type="ORF">PZ740_03080</name>
</gene>
<keyword evidence="4" id="KW-1185">Reference proteome</keyword>
<comment type="caution">
    <text evidence="3">The sequence shown here is derived from an EMBL/GenBank/DDBJ whole genome shotgun (WGS) entry which is preliminary data.</text>
</comment>
<evidence type="ECO:0000313" key="3">
    <source>
        <dbReference type="EMBL" id="MDF1585365.1"/>
    </source>
</evidence>